<dbReference type="STRING" id="1458275.AZ34_03920"/>
<dbReference type="AlphaFoldDB" id="A0A016XNI6"/>
<name>A0A016XNI6_9BURK</name>
<sequence>MIQPVCRLFILVLIALLPLRAWSVERMAVHMAANEVAAATGEAAAGMPADCPMRMTAVEDNTEPQTERGCQSCQLCMSLSPAPLPLLKAPGLRLPAEASPLADRYASAELARLVKPPIT</sequence>
<accession>A0A016XNI6</accession>
<dbReference type="RefSeq" id="WP_035604983.1">
    <property type="nucleotide sequence ID" value="NZ_JEMG01000001.1"/>
</dbReference>
<organism evidence="1 2">
    <name type="scientific">Hylemonella gracilis str. Niagara R</name>
    <dbReference type="NCBI Taxonomy" id="1458275"/>
    <lineage>
        <taxon>Bacteria</taxon>
        <taxon>Pseudomonadati</taxon>
        <taxon>Pseudomonadota</taxon>
        <taxon>Betaproteobacteria</taxon>
        <taxon>Burkholderiales</taxon>
        <taxon>Comamonadaceae</taxon>
        <taxon>Hylemonella</taxon>
    </lineage>
</organism>
<evidence type="ECO:0000313" key="2">
    <source>
        <dbReference type="Proteomes" id="UP000023268"/>
    </source>
</evidence>
<proteinExistence type="predicted"/>
<dbReference type="EMBL" id="JEMG01000001">
    <property type="protein sequence ID" value="EYC52783.1"/>
    <property type="molecule type" value="Genomic_DNA"/>
</dbReference>
<evidence type="ECO:0008006" key="3">
    <source>
        <dbReference type="Google" id="ProtNLM"/>
    </source>
</evidence>
<protein>
    <recommendedName>
        <fullName evidence="3">DUF2946 domain-containing protein</fullName>
    </recommendedName>
</protein>
<gene>
    <name evidence="1" type="ORF">AZ34_03920</name>
</gene>
<comment type="caution">
    <text evidence="1">The sequence shown here is derived from an EMBL/GenBank/DDBJ whole genome shotgun (WGS) entry which is preliminary data.</text>
</comment>
<reference evidence="1 2" key="1">
    <citation type="submission" date="2014-02" db="EMBL/GenBank/DDBJ databases">
        <title>Draft Genome of Hylemonella gracilis isolated from the Niagara River.</title>
        <authorList>
            <person name="Pawlowski D.R."/>
            <person name="Koudelka G.B."/>
        </authorList>
    </citation>
    <scope>NUCLEOTIDE SEQUENCE [LARGE SCALE GENOMIC DNA]</scope>
    <source>
        <strain evidence="1 2">Niagara R</strain>
    </source>
</reference>
<evidence type="ECO:0000313" key="1">
    <source>
        <dbReference type="EMBL" id="EYC52783.1"/>
    </source>
</evidence>
<dbReference type="Proteomes" id="UP000023268">
    <property type="component" value="Unassembled WGS sequence"/>
</dbReference>